<name>D4GZ46_HALVD</name>
<evidence type="ECO:0000256" key="1">
    <source>
        <dbReference type="SAM" id="MobiDB-lite"/>
    </source>
</evidence>
<gene>
    <name evidence="2" type="ordered locus">HVO_1617</name>
</gene>
<protein>
    <submittedName>
        <fullName evidence="2">Uncharacterized protein</fullName>
    </submittedName>
</protein>
<keyword evidence="3" id="KW-1185">Reference proteome</keyword>
<dbReference type="HOGENOM" id="CLU_2857043_0_0_2"/>
<evidence type="ECO:0000313" key="2">
    <source>
        <dbReference type="EMBL" id="ADE02590.1"/>
    </source>
</evidence>
<evidence type="ECO:0000313" key="3">
    <source>
        <dbReference type="Proteomes" id="UP000008243"/>
    </source>
</evidence>
<dbReference type="EMBL" id="CP001956">
    <property type="protein sequence ID" value="ADE02590.1"/>
    <property type="molecule type" value="Genomic_DNA"/>
</dbReference>
<accession>D4GZ46</accession>
<sequence>MKSLASGRLSDFDANRPGSTGPRISRARSNPRTRIVYSEIEYTSLESDKPPATEAFRESGIESR</sequence>
<dbReference type="Proteomes" id="UP000008243">
    <property type="component" value="Chromosome"/>
</dbReference>
<dbReference type="STRING" id="309800.HVO_1617"/>
<feature type="region of interest" description="Disordered" evidence="1">
    <location>
        <begin position="1"/>
        <end position="31"/>
    </location>
</feature>
<dbReference type="EnsemblBacteria" id="ADE02590">
    <property type="protein sequence ID" value="ADE02590"/>
    <property type="gene ID" value="HVO_1617"/>
</dbReference>
<dbReference type="AlphaFoldDB" id="D4GZ46"/>
<proteinExistence type="predicted"/>
<organism evidence="2 3">
    <name type="scientific">Haloferax volcanii (strain ATCC 29605 / DSM 3757 / JCM 8879 / NBRC 14742 / NCIMB 2012 / VKM B-1768 / DS2)</name>
    <name type="common">Halobacterium volcanii</name>
    <dbReference type="NCBI Taxonomy" id="309800"/>
    <lineage>
        <taxon>Archaea</taxon>
        <taxon>Methanobacteriati</taxon>
        <taxon>Methanobacteriota</taxon>
        <taxon>Stenosarchaea group</taxon>
        <taxon>Halobacteria</taxon>
        <taxon>Halobacteriales</taxon>
        <taxon>Haloferacaceae</taxon>
        <taxon>Haloferax</taxon>
    </lineage>
</organism>
<dbReference type="KEGG" id="hvo:HVO_1617"/>
<reference evidence="2 3" key="1">
    <citation type="journal article" date="2010" name="PLoS ONE">
        <title>The complete genome sequence of Haloferax volcanii DS2, a model archaeon.</title>
        <authorList>
            <person name="Hartman A.L."/>
            <person name="Norais C."/>
            <person name="Badger J.H."/>
            <person name="Delmas S."/>
            <person name="Haldenby S."/>
            <person name="Madupu R."/>
            <person name="Robinson J."/>
            <person name="Khouri H."/>
            <person name="Ren Q."/>
            <person name="Lowe T.M."/>
            <person name="Maupin-Furlow J."/>
            <person name="Pohlschroder M."/>
            <person name="Daniels C."/>
            <person name="Pfeiffer F."/>
            <person name="Allers T."/>
            <person name="Eisen J.A."/>
        </authorList>
    </citation>
    <scope>NUCLEOTIDE SEQUENCE [LARGE SCALE GENOMIC DNA]</scope>
    <source>
        <strain evidence="3">ATCC 29605 / DSM 3757 / JCM 8879 / NBRC 14742 / NCIMB 2012 / VKM B-1768 / DS2</strain>
    </source>
</reference>